<proteinExistence type="predicted"/>
<evidence type="ECO:0000313" key="2">
    <source>
        <dbReference type="EMBL" id="MBO8472302.1"/>
    </source>
</evidence>
<organism evidence="2 3">
    <name type="scientific">Candidatus Merdivivens pullicola</name>
    <dbReference type="NCBI Taxonomy" id="2840872"/>
    <lineage>
        <taxon>Bacteria</taxon>
        <taxon>Pseudomonadati</taxon>
        <taxon>Bacteroidota</taxon>
        <taxon>Bacteroidia</taxon>
        <taxon>Bacteroidales</taxon>
        <taxon>Muribaculaceae</taxon>
        <taxon>Muribaculaceae incertae sedis</taxon>
        <taxon>Candidatus Merdivivens</taxon>
    </lineage>
</organism>
<dbReference type="CDD" id="cd14948">
    <property type="entry name" value="BACON"/>
    <property type="match status" value="1"/>
</dbReference>
<accession>A0A9D9IH14</accession>
<reference evidence="2" key="2">
    <citation type="journal article" date="2021" name="PeerJ">
        <title>Extensive microbial diversity within the chicken gut microbiome revealed by metagenomics and culture.</title>
        <authorList>
            <person name="Gilroy R."/>
            <person name="Ravi A."/>
            <person name="Getino M."/>
            <person name="Pursley I."/>
            <person name="Horton D.L."/>
            <person name="Alikhan N.F."/>
            <person name="Baker D."/>
            <person name="Gharbi K."/>
            <person name="Hall N."/>
            <person name="Watson M."/>
            <person name="Adriaenssens E.M."/>
            <person name="Foster-Nyarko E."/>
            <person name="Jarju S."/>
            <person name="Secka A."/>
            <person name="Antonio M."/>
            <person name="Oren A."/>
            <person name="Chaudhuri R.R."/>
            <person name="La Ragione R."/>
            <person name="Hildebrand F."/>
            <person name="Pallen M.J."/>
        </authorList>
    </citation>
    <scope>NUCLEOTIDE SEQUENCE</scope>
    <source>
        <strain evidence="2">B1-8020</strain>
    </source>
</reference>
<dbReference type="PROSITE" id="PS51257">
    <property type="entry name" value="PROKAR_LIPOPROTEIN"/>
    <property type="match status" value="1"/>
</dbReference>
<protein>
    <recommendedName>
        <fullName evidence="1">BACON domain-containing protein</fullName>
    </recommendedName>
</protein>
<dbReference type="InterPro" id="IPR024361">
    <property type="entry name" value="BACON"/>
</dbReference>
<evidence type="ECO:0000313" key="3">
    <source>
        <dbReference type="Proteomes" id="UP000823604"/>
    </source>
</evidence>
<feature type="domain" description="BACON" evidence="1">
    <location>
        <begin position="162"/>
        <end position="215"/>
    </location>
</feature>
<dbReference type="AlphaFoldDB" id="A0A9D9IH14"/>
<reference evidence="2" key="1">
    <citation type="submission" date="2020-10" db="EMBL/GenBank/DDBJ databases">
        <authorList>
            <person name="Gilroy R."/>
        </authorList>
    </citation>
    <scope>NUCLEOTIDE SEQUENCE</scope>
    <source>
        <strain evidence="2">B1-8020</strain>
    </source>
</reference>
<dbReference type="InterPro" id="IPR013783">
    <property type="entry name" value="Ig-like_fold"/>
</dbReference>
<dbReference type="Gene3D" id="2.60.40.10">
    <property type="entry name" value="Immunoglobulins"/>
    <property type="match status" value="2"/>
</dbReference>
<feature type="domain" description="BACON" evidence="1">
    <location>
        <begin position="67"/>
        <end position="121"/>
    </location>
</feature>
<dbReference type="EMBL" id="JADIMA010000016">
    <property type="protein sequence ID" value="MBO8472302.1"/>
    <property type="molecule type" value="Genomic_DNA"/>
</dbReference>
<gene>
    <name evidence="2" type="ORF">IAB81_01555</name>
</gene>
<evidence type="ECO:0000259" key="1">
    <source>
        <dbReference type="Pfam" id="PF13004"/>
    </source>
</evidence>
<dbReference type="Proteomes" id="UP000823604">
    <property type="component" value="Unassembled WGS sequence"/>
</dbReference>
<comment type="caution">
    <text evidence="2">The sequence shown here is derived from an EMBL/GenBank/DDBJ whole genome shotgun (WGS) entry which is preliminary data.</text>
</comment>
<sequence length="651" mass="71842">MRRLTLFGVIISAAITLFTGCNPDEAPMPKLTSTTEENISVPAGESKAVITYDLENPAENGDLKATANPEDWIGDFDYSKDGEIAFKVAANDAQEEREATIVVTYTYSDKQQSFGVKVTQAAKGADPALTLTSDSEIAADNEGGKFEITFTLDNPVEGGELTAESDEWITSTVNASSIDITVAANEDEAEREGKITATYTWDGEPLSFEVTVKQEGAPKSYTDAFNIEVPEEYLTATSATVISSCNYSELYWTSQIMSQEQLDTYCSGDKEQMKDYFITLLEATAEKSGLPMDIFLPLFLFAGDKEDEFIYSVTPETHFLTFAVGMDYDMNYTTDFYWGPEFTTPADTGGDEPGELTFEIEVVPKTTSAIMSVYPSDKSAKYIATALDESFFTSGLTDEDVMNEVVSQLGFLIIFMLDQGDVIDAEVTGMMPESNYYAVAFGVDSETYTYNSALTKVPFTTLPSEETDAYATGDITNYWDINDLQEYKAEYADLMRDAAKPILAAVDIDFNESATGCYYALWVGDLSANDYDEMYDQTLMAQKTLQAGDPAPLFYMAYDQVGTVTVIATDADNNFGDMSVKVVTVTKDGASDDFALFDDYYNDTMGASAKAMGIEPFNEPSKLVYRENKEREALVYDFKTSRANTWVVRQK</sequence>
<dbReference type="Pfam" id="PF13004">
    <property type="entry name" value="BACON"/>
    <property type="match status" value="2"/>
</dbReference>
<name>A0A9D9IH14_9BACT</name>